<keyword evidence="6 7" id="KW-0472">Membrane</keyword>
<evidence type="ECO:0000256" key="1">
    <source>
        <dbReference type="ARBA" id="ARBA00004651"/>
    </source>
</evidence>
<feature type="transmembrane region" description="Helical" evidence="7">
    <location>
        <begin position="29"/>
        <end position="48"/>
    </location>
</feature>
<dbReference type="InterPro" id="IPR036259">
    <property type="entry name" value="MFS_trans_sf"/>
</dbReference>
<accession>A0A1H2XZE9</accession>
<evidence type="ECO:0000259" key="8">
    <source>
        <dbReference type="PROSITE" id="PS50850"/>
    </source>
</evidence>
<feature type="transmembrane region" description="Helical" evidence="7">
    <location>
        <begin position="280"/>
        <end position="299"/>
    </location>
</feature>
<evidence type="ECO:0000256" key="2">
    <source>
        <dbReference type="ARBA" id="ARBA00022448"/>
    </source>
</evidence>
<dbReference type="STRING" id="985054.SAMN05444358_102101"/>
<evidence type="ECO:0000256" key="4">
    <source>
        <dbReference type="ARBA" id="ARBA00022692"/>
    </source>
</evidence>
<keyword evidence="10" id="KW-1185">Reference proteome</keyword>
<dbReference type="SUPFAM" id="SSF103473">
    <property type="entry name" value="MFS general substrate transporter"/>
    <property type="match status" value="1"/>
</dbReference>
<feature type="transmembrane region" description="Helical" evidence="7">
    <location>
        <begin position="363"/>
        <end position="386"/>
    </location>
</feature>
<keyword evidence="5 7" id="KW-1133">Transmembrane helix</keyword>
<evidence type="ECO:0000313" key="9">
    <source>
        <dbReference type="EMBL" id="SDW97968.1"/>
    </source>
</evidence>
<dbReference type="RefSeq" id="WP_074736635.1">
    <property type="nucleotide sequence ID" value="NZ_FNNP01000002.1"/>
</dbReference>
<dbReference type="OrthoDB" id="9783227at2"/>
<feature type="transmembrane region" description="Helical" evidence="7">
    <location>
        <begin position="332"/>
        <end position="351"/>
    </location>
</feature>
<dbReference type="Proteomes" id="UP000183400">
    <property type="component" value="Unassembled WGS sequence"/>
</dbReference>
<dbReference type="GO" id="GO:0022857">
    <property type="term" value="F:transmembrane transporter activity"/>
    <property type="evidence" value="ECO:0007669"/>
    <property type="project" value="InterPro"/>
</dbReference>
<name>A0A1H2XZE9_9RHOB</name>
<gene>
    <name evidence="9" type="ORF">SAMN05444358_102101</name>
</gene>
<dbReference type="Gene3D" id="1.20.1250.20">
    <property type="entry name" value="MFS general substrate transporter like domains"/>
    <property type="match status" value="2"/>
</dbReference>
<dbReference type="InterPro" id="IPR020846">
    <property type="entry name" value="MFS_dom"/>
</dbReference>
<feature type="transmembrane region" description="Helical" evidence="7">
    <location>
        <begin position="306"/>
        <end position="326"/>
    </location>
</feature>
<feature type="transmembrane region" description="Helical" evidence="7">
    <location>
        <begin position="190"/>
        <end position="209"/>
    </location>
</feature>
<reference evidence="10" key="1">
    <citation type="submission" date="2016-10" db="EMBL/GenBank/DDBJ databases">
        <authorList>
            <person name="Varghese N."/>
            <person name="Submissions S."/>
        </authorList>
    </citation>
    <scope>NUCLEOTIDE SEQUENCE [LARGE SCALE GENOMIC DNA]</scope>
    <source>
        <strain evidence="10">DSM 27839</strain>
    </source>
</reference>
<keyword evidence="3" id="KW-1003">Cell membrane</keyword>
<dbReference type="PROSITE" id="PS50850">
    <property type="entry name" value="MFS"/>
    <property type="match status" value="1"/>
</dbReference>
<dbReference type="InterPro" id="IPR011701">
    <property type="entry name" value="MFS"/>
</dbReference>
<sequence>MSSVDNPQRHTATIDEVITTVVMARVTDFFGFFVYAIASALVFPRLFFPMLDPLNGTLASFAIFSLAFLARPVASLAGRTLQYKIGRVGKVTLALLLLGTSTVAIGLLPGYEKIGWLAPVFLAVLRILQGLGLGGAWDGLTLQLQNAAPEHRKGLYAMVPQLGGPIGFVVAASIFFVLNGFLTDEEFLKWGWRFAFFAVMAVNVVSLYARVRLLNADLGVDPEVITSAPLPELVRNEGKTIFLSACLPLASYALFHMVTVFPLAFAAIYERFEITEVLTIQLIGGALAILTVIASGILADLYNRRTVIALSTLLIVILSLMIGTLAHYPYVFILFGFMILGLSYGQAGAVVPKRFPKRYRYSGSAMATNLSWIIGAAFAPLVGIGLTALLGLWAAGLYLLSGAIVTFGALHLLNRREATGHAD</sequence>
<organism evidence="9 10">
    <name type="scientific">Ruegeria halocynthiae</name>
    <dbReference type="NCBI Taxonomy" id="985054"/>
    <lineage>
        <taxon>Bacteria</taxon>
        <taxon>Pseudomonadati</taxon>
        <taxon>Pseudomonadota</taxon>
        <taxon>Alphaproteobacteria</taxon>
        <taxon>Rhodobacterales</taxon>
        <taxon>Roseobacteraceae</taxon>
        <taxon>Ruegeria</taxon>
    </lineage>
</organism>
<feature type="domain" description="Major facilitator superfamily (MFS) profile" evidence="8">
    <location>
        <begin position="17"/>
        <end position="420"/>
    </location>
</feature>
<keyword evidence="4 7" id="KW-0812">Transmembrane</keyword>
<evidence type="ECO:0000256" key="3">
    <source>
        <dbReference type="ARBA" id="ARBA00022475"/>
    </source>
</evidence>
<dbReference type="GO" id="GO:0005886">
    <property type="term" value="C:plasma membrane"/>
    <property type="evidence" value="ECO:0007669"/>
    <property type="project" value="UniProtKB-SubCell"/>
</dbReference>
<evidence type="ECO:0000256" key="7">
    <source>
        <dbReference type="SAM" id="Phobius"/>
    </source>
</evidence>
<dbReference type="Pfam" id="PF07690">
    <property type="entry name" value="MFS_1"/>
    <property type="match status" value="1"/>
</dbReference>
<dbReference type="AlphaFoldDB" id="A0A1H2XZE9"/>
<feature type="transmembrane region" description="Helical" evidence="7">
    <location>
        <begin position="54"/>
        <end position="70"/>
    </location>
</feature>
<evidence type="ECO:0000256" key="6">
    <source>
        <dbReference type="ARBA" id="ARBA00023136"/>
    </source>
</evidence>
<dbReference type="EMBL" id="FNNP01000002">
    <property type="protein sequence ID" value="SDW97968.1"/>
    <property type="molecule type" value="Genomic_DNA"/>
</dbReference>
<feature type="transmembrane region" description="Helical" evidence="7">
    <location>
        <begin position="392"/>
        <end position="413"/>
    </location>
</feature>
<dbReference type="PANTHER" id="PTHR43045:SF2">
    <property type="entry name" value="INNER MEMBRANE METABOLITE TRANSPORT PROTEIN YHJE"/>
    <property type="match status" value="1"/>
</dbReference>
<keyword evidence="2" id="KW-0813">Transport</keyword>
<feature type="transmembrane region" description="Helical" evidence="7">
    <location>
        <begin position="91"/>
        <end position="108"/>
    </location>
</feature>
<protein>
    <submittedName>
        <fullName evidence="9">Predicted arabinose efflux permease, MFS family</fullName>
    </submittedName>
</protein>
<evidence type="ECO:0000256" key="5">
    <source>
        <dbReference type="ARBA" id="ARBA00022989"/>
    </source>
</evidence>
<feature type="transmembrane region" description="Helical" evidence="7">
    <location>
        <begin position="114"/>
        <end position="134"/>
    </location>
</feature>
<comment type="subcellular location">
    <subcellularLocation>
        <location evidence="1">Cell membrane</location>
        <topology evidence="1">Multi-pass membrane protein</topology>
    </subcellularLocation>
</comment>
<feature type="transmembrane region" description="Helical" evidence="7">
    <location>
        <begin position="241"/>
        <end position="268"/>
    </location>
</feature>
<dbReference type="PANTHER" id="PTHR43045">
    <property type="entry name" value="SHIKIMATE TRANSPORTER"/>
    <property type="match status" value="1"/>
</dbReference>
<feature type="transmembrane region" description="Helical" evidence="7">
    <location>
        <begin position="155"/>
        <end position="178"/>
    </location>
</feature>
<evidence type="ECO:0000313" key="10">
    <source>
        <dbReference type="Proteomes" id="UP000183400"/>
    </source>
</evidence>
<proteinExistence type="predicted"/>